<reference evidence="2" key="1">
    <citation type="journal article" date="2022" name="Mol. Ecol. Resour.">
        <title>The genomes of chicory, endive, great burdock and yacon provide insights into Asteraceae palaeo-polyploidization history and plant inulin production.</title>
        <authorList>
            <person name="Fan W."/>
            <person name="Wang S."/>
            <person name="Wang H."/>
            <person name="Wang A."/>
            <person name="Jiang F."/>
            <person name="Liu H."/>
            <person name="Zhao H."/>
            <person name="Xu D."/>
            <person name="Zhang Y."/>
        </authorList>
    </citation>
    <scope>NUCLEOTIDE SEQUENCE [LARGE SCALE GENOMIC DNA]</scope>
    <source>
        <strain evidence="2">cv. Yunnan</strain>
    </source>
</reference>
<proteinExistence type="predicted"/>
<gene>
    <name evidence="1" type="ORF">L1987_62292</name>
</gene>
<evidence type="ECO:0000313" key="2">
    <source>
        <dbReference type="Proteomes" id="UP001056120"/>
    </source>
</evidence>
<dbReference type="Proteomes" id="UP001056120">
    <property type="component" value="Linkage Group LG21"/>
</dbReference>
<accession>A0ACB9CA26</accession>
<sequence>MIALPLAFFPASIYCCKTLYLWILFFLLPCFKFNNDNVYTFTIQISVLSVRFCDIGGAKMNSQYSLEISLRDILQVVNPTEDDWSKRFQVINDLQSVVLTVDILRGATVEPFGSFVSNLFTRWGDLDISIELPIRSYISTAGKKYKQTLLLDVLKALRSFGGFHGIKYISHARVPILKCDSNRGNISCDISINNLSGQMKSKFLFWINEIDVRFRDMVLIVKEWAKAHGINDPKTGTLNSYSLSLLIIFHFQTCEPPILPPLSEIYPGNMAADLTGVRSTAEKNIEDICGVNINRIKTDRSRRINRSSLADLFISFLAKFCDISLRASTQGISPHNGQWEDIDTNMIWQPKTYALFIEDPFEQPVNCARAVGQRNLHKIAQAFQSSHEKLTSTNQIHPLAVLVRPEVLSIISRSHHAGSVIHGMNQLRIHPHVHTSLVRAPTGTHLQTYNGNHYQNRNGSSQTHRGAHAPTQVQQRYTYQNSPNKRVNQRPLQGGQSTSQSQSQGDPGSNNDMHERDPNNGQSSQNLQVQQREGTI</sequence>
<name>A0ACB9CA26_9ASTR</name>
<organism evidence="1 2">
    <name type="scientific">Smallanthus sonchifolius</name>
    <dbReference type="NCBI Taxonomy" id="185202"/>
    <lineage>
        <taxon>Eukaryota</taxon>
        <taxon>Viridiplantae</taxon>
        <taxon>Streptophyta</taxon>
        <taxon>Embryophyta</taxon>
        <taxon>Tracheophyta</taxon>
        <taxon>Spermatophyta</taxon>
        <taxon>Magnoliopsida</taxon>
        <taxon>eudicotyledons</taxon>
        <taxon>Gunneridae</taxon>
        <taxon>Pentapetalae</taxon>
        <taxon>asterids</taxon>
        <taxon>campanulids</taxon>
        <taxon>Asterales</taxon>
        <taxon>Asteraceae</taxon>
        <taxon>Asteroideae</taxon>
        <taxon>Heliantheae alliance</taxon>
        <taxon>Millerieae</taxon>
        <taxon>Smallanthus</taxon>
    </lineage>
</organism>
<evidence type="ECO:0000313" key="1">
    <source>
        <dbReference type="EMBL" id="KAI3731109.1"/>
    </source>
</evidence>
<reference evidence="1 2" key="2">
    <citation type="journal article" date="2022" name="Mol. Ecol. Resour.">
        <title>The genomes of chicory, endive, great burdock and yacon provide insights into Asteraceae paleo-polyploidization history and plant inulin production.</title>
        <authorList>
            <person name="Fan W."/>
            <person name="Wang S."/>
            <person name="Wang H."/>
            <person name="Wang A."/>
            <person name="Jiang F."/>
            <person name="Liu H."/>
            <person name="Zhao H."/>
            <person name="Xu D."/>
            <person name="Zhang Y."/>
        </authorList>
    </citation>
    <scope>NUCLEOTIDE SEQUENCE [LARGE SCALE GENOMIC DNA]</scope>
    <source>
        <strain evidence="2">cv. Yunnan</strain>
        <tissue evidence="1">Leaves</tissue>
    </source>
</reference>
<keyword evidence="2" id="KW-1185">Reference proteome</keyword>
<comment type="caution">
    <text evidence="1">The sequence shown here is derived from an EMBL/GenBank/DDBJ whole genome shotgun (WGS) entry which is preliminary data.</text>
</comment>
<dbReference type="EMBL" id="CM042038">
    <property type="protein sequence ID" value="KAI3731109.1"/>
    <property type="molecule type" value="Genomic_DNA"/>
</dbReference>
<protein>
    <submittedName>
        <fullName evidence="1">Uncharacterized protein</fullName>
    </submittedName>
</protein>